<evidence type="ECO:0000256" key="9">
    <source>
        <dbReference type="ARBA" id="ARBA00022687"/>
    </source>
</evidence>
<evidence type="ECO:0000256" key="6">
    <source>
        <dbReference type="ARBA" id="ARBA00022490"/>
    </source>
</evidence>
<keyword evidence="19 24" id="KW-0040">ANK repeat</keyword>
<evidence type="ECO:0000256" key="18">
    <source>
        <dbReference type="ARBA" id="ARBA00023034"/>
    </source>
</evidence>
<accession>A0A8C1IHX8</accession>
<dbReference type="Gene3D" id="1.10.150.50">
    <property type="entry name" value="Transcription Factor, Ets-1"/>
    <property type="match status" value="1"/>
</dbReference>
<comment type="catalytic activity">
    <reaction evidence="23">
        <text>NAD(+) + (ADP-D-ribosyl)n-acceptor = nicotinamide + (ADP-D-ribosyl)n+1-acceptor + H(+).</text>
        <dbReference type="EC" id="2.4.2.30"/>
    </reaction>
</comment>
<evidence type="ECO:0000256" key="12">
    <source>
        <dbReference type="ARBA" id="ARBA00022737"/>
    </source>
</evidence>
<dbReference type="GO" id="GO:0000139">
    <property type="term" value="C:Golgi membrane"/>
    <property type="evidence" value="ECO:0007669"/>
    <property type="project" value="UniProtKB-SubCell"/>
</dbReference>
<feature type="compositionally biased region" description="Low complexity" evidence="26">
    <location>
        <begin position="9"/>
        <end position="18"/>
    </location>
</feature>
<feature type="repeat" description="ANK" evidence="24">
    <location>
        <begin position="292"/>
        <end position="324"/>
    </location>
</feature>
<evidence type="ECO:0000256" key="11">
    <source>
        <dbReference type="ARBA" id="ARBA00022723"/>
    </source>
</evidence>
<dbReference type="GO" id="GO:0046872">
    <property type="term" value="F:metal ion binding"/>
    <property type="evidence" value="ECO:0007669"/>
    <property type="project" value="UniProtKB-KW"/>
</dbReference>
<feature type="region of interest" description="Disordered" evidence="26">
    <location>
        <begin position="1"/>
        <end position="99"/>
    </location>
</feature>
<dbReference type="Proteomes" id="UP000694427">
    <property type="component" value="Unplaced"/>
</dbReference>
<dbReference type="AlphaFoldDB" id="A0A8C1IHX8"/>
<dbReference type="SUPFAM" id="SSF56399">
    <property type="entry name" value="ADP-ribosylation"/>
    <property type="match status" value="1"/>
</dbReference>
<feature type="repeat" description="ANK" evidence="24">
    <location>
        <begin position="445"/>
        <end position="480"/>
    </location>
</feature>
<feature type="repeat" description="ANK" evidence="24">
    <location>
        <begin position="358"/>
        <end position="390"/>
    </location>
</feature>
<dbReference type="GO" id="GO:0000781">
    <property type="term" value="C:chromosome, telomeric region"/>
    <property type="evidence" value="ECO:0007669"/>
    <property type="project" value="UniProtKB-SubCell"/>
</dbReference>
<keyword evidence="12" id="KW-0677">Repeat</keyword>
<evidence type="ECO:0000256" key="2">
    <source>
        <dbReference type="ARBA" id="ARBA00004395"/>
    </source>
</evidence>
<dbReference type="SUPFAM" id="SSF47769">
    <property type="entry name" value="SAM/Pointed domain"/>
    <property type="match status" value="1"/>
</dbReference>
<evidence type="ECO:0000256" key="4">
    <source>
        <dbReference type="ARBA" id="ARBA00004574"/>
    </source>
</evidence>
<dbReference type="PROSITE" id="PS50297">
    <property type="entry name" value="ANK_REP_REGION"/>
    <property type="match status" value="13"/>
</dbReference>
<feature type="repeat" description="ANK" evidence="24">
    <location>
        <begin position="172"/>
        <end position="204"/>
    </location>
</feature>
<dbReference type="PROSITE" id="PS51059">
    <property type="entry name" value="PARP_CATALYTIC"/>
    <property type="match status" value="1"/>
</dbReference>
<dbReference type="PROSITE" id="PS50105">
    <property type="entry name" value="SAM_DOMAIN"/>
    <property type="match status" value="1"/>
</dbReference>
<feature type="repeat" description="ANK" evidence="24">
    <location>
        <begin position="205"/>
        <end position="237"/>
    </location>
</feature>
<dbReference type="Gene3D" id="6.20.320.10">
    <property type="match status" value="1"/>
</dbReference>
<dbReference type="SMART" id="SM00248">
    <property type="entry name" value="ANK"/>
    <property type="match status" value="18"/>
</dbReference>
<dbReference type="PANTHER" id="PTHR24171:SF8">
    <property type="entry name" value="BRCA1-ASSOCIATED RING DOMAIN PROTEIN 1"/>
    <property type="match status" value="1"/>
</dbReference>
<keyword evidence="6" id="KW-0963">Cytoplasm</keyword>
<dbReference type="InterPro" id="IPR001660">
    <property type="entry name" value="SAM"/>
</dbReference>
<dbReference type="GO" id="GO:0005634">
    <property type="term" value="C:nucleus"/>
    <property type="evidence" value="ECO:0007669"/>
    <property type="project" value="UniProtKB-SubCell"/>
</dbReference>
<dbReference type="FunFam" id="1.25.40.20:FF:000009">
    <property type="entry name" value="Poly [ADP-ribose] polymerase"/>
    <property type="match status" value="1"/>
</dbReference>
<dbReference type="PANTHER" id="PTHR24171">
    <property type="entry name" value="ANKYRIN REPEAT DOMAIN-CONTAINING PROTEIN 39-RELATED"/>
    <property type="match status" value="1"/>
</dbReference>
<reference evidence="29" key="2">
    <citation type="submission" date="2025-09" db="UniProtKB">
        <authorList>
            <consortium name="Ensembl"/>
        </authorList>
    </citation>
    <scope>IDENTIFICATION</scope>
</reference>
<dbReference type="EC" id="2.4.2.-" evidence="25"/>
<dbReference type="InterPro" id="IPR002110">
    <property type="entry name" value="Ankyrin_rpt"/>
</dbReference>
<dbReference type="Pfam" id="PF12796">
    <property type="entry name" value="Ank_2"/>
    <property type="match status" value="6"/>
</dbReference>
<keyword evidence="8 25" id="KW-0808">Transferase</keyword>
<evidence type="ECO:0000256" key="16">
    <source>
        <dbReference type="ARBA" id="ARBA00022895"/>
    </source>
</evidence>
<proteinExistence type="inferred from homology"/>
<feature type="repeat" description="ANK" evidence="24">
    <location>
        <begin position="673"/>
        <end position="705"/>
    </location>
</feature>
<feature type="compositionally biased region" description="Low complexity" evidence="26">
    <location>
        <begin position="58"/>
        <end position="78"/>
    </location>
</feature>
<evidence type="ECO:0000256" key="21">
    <source>
        <dbReference type="ARBA" id="ARBA00023242"/>
    </source>
</evidence>
<keyword evidence="30" id="KW-1185">Reference proteome</keyword>
<dbReference type="FunFam" id="1.25.40.20:FF:000024">
    <property type="entry name" value="Poly [ADP-ribose] polymerase"/>
    <property type="match status" value="1"/>
</dbReference>
<feature type="repeat" description="ANK" evidence="24">
    <location>
        <begin position="139"/>
        <end position="171"/>
    </location>
</feature>
<dbReference type="Pfam" id="PF00023">
    <property type="entry name" value="Ank"/>
    <property type="match status" value="2"/>
</dbReference>
<keyword evidence="7 25" id="KW-0328">Glycosyltransferase</keyword>
<keyword evidence="13" id="KW-0013">ADP-ribosylation</keyword>
<dbReference type="InterPro" id="IPR036770">
    <property type="entry name" value="Ankyrin_rpt-contain_sf"/>
</dbReference>
<dbReference type="PRINTS" id="PR01415">
    <property type="entry name" value="ANKYRIN"/>
</dbReference>
<evidence type="ECO:0000313" key="29">
    <source>
        <dbReference type="Ensembl" id="ENSCCRP00010017830.1"/>
    </source>
</evidence>
<dbReference type="FunFam" id="1.25.40.20:FF:000010">
    <property type="entry name" value="Poly [ADP-ribose] polymerase"/>
    <property type="match status" value="1"/>
</dbReference>
<feature type="domain" description="SAM" evidence="27">
    <location>
        <begin position="891"/>
        <end position="950"/>
    </location>
</feature>
<evidence type="ECO:0000256" key="19">
    <source>
        <dbReference type="ARBA" id="ARBA00023043"/>
    </source>
</evidence>
<comment type="subcellular location">
    <subcellularLocation>
        <location evidence="4">Chromosome</location>
        <location evidence="4">Telomere</location>
    </subcellularLocation>
    <subcellularLocation>
        <location evidence="3">Cytoplasm</location>
    </subcellularLocation>
    <subcellularLocation>
        <location evidence="2">Golgi apparatus membrane</location>
        <topology evidence="2">Peripheral membrane protein</topology>
    </subcellularLocation>
    <subcellularLocation>
        <location evidence="1">Nucleus</location>
    </subcellularLocation>
</comment>
<feature type="compositionally biased region" description="Low complexity" evidence="26">
    <location>
        <begin position="85"/>
        <end position="98"/>
    </location>
</feature>
<evidence type="ECO:0000259" key="27">
    <source>
        <dbReference type="PROSITE" id="PS50105"/>
    </source>
</evidence>
<dbReference type="FunFam" id="1.25.40.20:FF:000021">
    <property type="entry name" value="Poly [ADP-ribose] polymerase"/>
    <property type="match status" value="1"/>
</dbReference>
<evidence type="ECO:0000256" key="13">
    <source>
        <dbReference type="ARBA" id="ARBA00022765"/>
    </source>
</evidence>
<feature type="repeat" description="ANK" evidence="24">
    <location>
        <begin position="607"/>
        <end position="639"/>
    </location>
</feature>
<evidence type="ECO:0000259" key="28">
    <source>
        <dbReference type="PROSITE" id="PS51059"/>
    </source>
</evidence>
<keyword evidence="21" id="KW-0539">Nucleus</keyword>
<reference evidence="29" key="1">
    <citation type="submission" date="2025-08" db="UniProtKB">
        <authorList>
            <consortium name="Ensembl"/>
        </authorList>
    </citation>
    <scope>IDENTIFICATION</scope>
</reference>
<dbReference type="Pfam" id="PF07647">
    <property type="entry name" value="SAM_2"/>
    <property type="match status" value="1"/>
</dbReference>
<evidence type="ECO:0000256" key="22">
    <source>
        <dbReference type="ARBA" id="ARBA00024347"/>
    </source>
</evidence>
<dbReference type="Ensembl" id="ENSCCRT00010019408.1">
    <property type="protein sequence ID" value="ENSCCRP00010017830.1"/>
    <property type="gene ID" value="ENSCCRG00010007415.1"/>
</dbReference>
<dbReference type="InterPro" id="IPR013761">
    <property type="entry name" value="SAM/pointed_sf"/>
</dbReference>
<dbReference type="InterPro" id="IPR012317">
    <property type="entry name" value="Poly(ADP-ribose)pol_cat_dom"/>
</dbReference>
<dbReference type="GO" id="GO:0016055">
    <property type="term" value="P:Wnt signaling pathway"/>
    <property type="evidence" value="ECO:0007669"/>
    <property type="project" value="UniProtKB-KW"/>
</dbReference>
<keyword evidence="15" id="KW-0832">Ubl conjugation</keyword>
<dbReference type="SMART" id="SM00454">
    <property type="entry name" value="SAM"/>
    <property type="match status" value="1"/>
</dbReference>
<keyword evidence="9" id="KW-0879">Wnt signaling pathway</keyword>
<feature type="compositionally biased region" description="Pro residues" evidence="26">
    <location>
        <begin position="19"/>
        <end position="32"/>
    </location>
</feature>
<feature type="repeat" description="ANK" evidence="24">
    <location>
        <begin position="640"/>
        <end position="672"/>
    </location>
</feature>
<evidence type="ECO:0000256" key="8">
    <source>
        <dbReference type="ARBA" id="ARBA00022679"/>
    </source>
</evidence>
<comment type="similarity">
    <text evidence="22">Belongs to the ARTD/PARP family.</text>
</comment>
<protein>
    <recommendedName>
        <fullName evidence="25">Poly [ADP-ribose] polymerase</fullName>
        <shortName evidence="25">PARP</shortName>
        <ecNumber evidence="25">2.4.2.-</ecNumber>
    </recommendedName>
</protein>
<dbReference type="FunFam" id="1.10.150.50:FF:000012">
    <property type="entry name" value="Poly [ADP-ribose] polymerase"/>
    <property type="match status" value="1"/>
</dbReference>
<dbReference type="GO" id="GO:0003950">
    <property type="term" value="F:NAD+ poly-ADP-ribosyltransferase activity"/>
    <property type="evidence" value="ECO:0007669"/>
    <property type="project" value="UniProtKB-UniRule"/>
</dbReference>
<keyword evidence="14" id="KW-0862">Zinc</keyword>
<evidence type="ECO:0000256" key="15">
    <source>
        <dbReference type="ARBA" id="ARBA00022843"/>
    </source>
</evidence>
<evidence type="ECO:0000256" key="5">
    <source>
        <dbReference type="ARBA" id="ARBA00022454"/>
    </source>
</evidence>
<evidence type="ECO:0000256" key="10">
    <source>
        <dbReference type="ARBA" id="ARBA00022695"/>
    </source>
</evidence>
<keyword evidence="20" id="KW-0472">Membrane</keyword>
<evidence type="ECO:0000256" key="3">
    <source>
        <dbReference type="ARBA" id="ARBA00004496"/>
    </source>
</evidence>
<feature type="repeat" description="ANK" evidence="24">
    <location>
        <begin position="760"/>
        <end position="792"/>
    </location>
</feature>
<dbReference type="FunFam" id="1.25.40.20:FF:000345">
    <property type="entry name" value="Poly [ADP-ribose] polymerase"/>
    <property type="match status" value="1"/>
</dbReference>
<feature type="repeat" description="ANK" evidence="24">
    <location>
        <begin position="325"/>
        <end position="357"/>
    </location>
</feature>
<dbReference type="CDD" id="cd01438">
    <property type="entry name" value="tankyrase_like"/>
    <property type="match status" value="1"/>
</dbReference>
<evidence type="ECO:0000256" key="1">
    <source>
        <dbReference type="ARBA" id="ARBA00004123"/>
    </source>
</evidence>
<sequence>MATSRRTSQQQQQQNLSSPPRPDPSPLTPPESPTDTGGSAAGERPESIGDLEIAAEVPAPLLSTSSSSSSSSSASSSTTGGGSSAGSTPDSGSASPGGSVCGTSGAFRELFEACRNGDVSRVKRLVDSVNVNAKDMAGRKSTPLHFAAGFGRKDVVEHLLQTGANVHTRDDGGLIPLHNACSFGHAEVVSLLLCQGADPNARDNWNYTPLHEAAIKGKIDVCIVLLQHGADPNIRNTDSKSALDLADPSAKAVLTGEYKKDELLEAARSGNEEKLMALLTPLNVNCHASDGRKSTPLHLAAGYNRVRIVQLLLQHGADVHAKDKGGLVPLHNACSYGHYEVTELLLKHGACVNAMDLWQFTPLHEAASKNRVEVCSLLLSHGADPTLVNCHGKSAVDMAPTPELKERLTYEFKGHSLLQAAREADMTKVKKTLALEIINFKHPQTQETALHCAVTSPHPKRKQVTELLLRKGANVNEKNKDFMTPLHVAAERAHNDIMEVLQKHGAKMNAVDTLGQTALHRAALAGHLQTCRLLLSYGADPTIVSLQGFTAAQMGNEAVQQILNENIPVRNSDVDYRLLEAAKAGDLDTVKQLCSPQNVNCRDLEGRHSTPLHFAAGYNRVAVVEYLLHHGADVHAKDKGGLVPLHNACSYGHYEVAELLVRHGASVNVADLWKFTPLHEAAAKGKYEICKLLLKHGADPTKKNRDGNTPLDMVKEGDTDIQDLLRGDAALLDAAKKGCLARVQKLCSLENINCRDTQGRNSTPLHLAAGYNNLEVAEYLLEHGADVNAQDKGGLIPLHNAASYGADDIRALLIDAMPPEALPSCFKPQATVVSASVISPTSTPSCLSAASSIDNLAGPLTELVVPGASGPADGATASERKEGEITILDMNISQFLKSLGLEHLRDIFEREQITLDVLADMGHEELKEIGINAYGHRHKLIKGIERLLGGQQGANPYLTFHCASQGTVLIDLAPDDKEFQSVEEELQSTIREHRDGGNAGGVFSRYNILKIQKVVNKKLRERYAHRQKEIADENHNHHNERMLFHGSPFINAIIHKGFDERHAYIGGMFGAGIYFAENSSKSNQYVYGIGGGTGCPTHKDRSCYICHRQMLFCRVTLGKSFLQFSAMKMAHAPPGHHSVIGRPSVNGLAYAEYVIYRGEQAFPEYLITYQIIKPDSTPSSPTAAEQKS</sequence>
<evidence type="ECO:0000256" key="17">
    <source>
        <dbReference type="ARBA" id="ARBA00023027"/>
    </source>
</evidence>
<dbReference type="GO" id="GO:0016779">
    <property type="term" value="F:nucleotidyltransferase activity"/>
    <property type="evidence" value="ECO:0007669"/>
    <property type="project" value="UniProtKB-KW"/>
</dbReference>
<keyword evidence="10" id="KW-0548">Nucleotidyltransferase</keyword>
<evidence type="ECO:0000256" key="7">
    <source>
        <dbReference type="ARBA" id="ARBA00022676"/>
    </source>
</evidence>
<dbReference type="SUPFAM" id="SSF48403">
    <property type="entry name" value="Ankyrin repeat"/>
    <property type="match status" value="2"/>
</dbReference>
<evidence type="ECO:0000256" key="23">
    <source>
        <dbReference type="ARBA" id="ARBA00033987"/>
    </source>
</evidence>
<evidence type="ECO:0000256" key="25">
    <source>
        <dbReference type="RuleBase" id="RU362114"/>
    </source>
</evidence>
<evidence type="ECO:0000256" key="14">
    <source>
        <dbReference type="ARBA" id="ARBA00022833"/>
    </source>
</evidence>
<evidence type="ECO:0000256" key="20">
    <source>
        <dbReference type="ARBA" id="ARBA00023136"/>
    </source>
</evidence>
<name>A0A8C1IHX8_CYPCA</name>
<keyword evidence="16" id="KW-0779">Telomere</keyword>
<dbReference type="Gene3D" id="3.90.228.10">
    <property type="match status" value="1"/>
</dbReference>
<keyword evidence="17 25" id="KW-0520">NAD</keyword>
<dbReference type="Pfam" id="PF00644">
    <property type="entry name" value="PARP"/>
    <property type="match status" value="1"/>
</dbReference>
<organism evidence="29 30">
    <name type="scientific">Cyprinus carpio</name>
    <name type="common">Common carp</name>
    <dbReference type="NCBI Taxonomy" id="7962"/>
    <lineage>
        <taxon>Eukaryota</taxon>
        <taxon>Metazoa</taxon>
        <taxon>Chordata</taxon>
        <taxon>Craniata</taxon>
        <taxon>Vertebrata</taxon>
        <taxon>Euteleostomi</taxon>
        <taxon>Actinopterygii</taxon>
        <taxon>Neopterygii</taxon>
        <taxon>Teleostei</taxon>
        <taxon>Ostariophysi</taxon>
        <taxon>Cypriniformes</taxon>
        <taxon>Cyprinidae</taxon>
        <taxon>Cyprininae</taxon>
        <taxon>Cyprinus</taxon>
    </lineage>
</organism>
<keyword evidence="18" id="KW-0333">Golgi apparatus</keyword>
<feature type="repeat" description="ANK" evidence="24">
    <location>
        <begin position="481"/>
        <end position="513"/>
    </location>
</feature>
<dbReference type="FunFam" id="3.90.228.10:FF:000001">
    <property type="entry name" value="Poly [ADP-ribose] polymerase tankyrase-2"/>
    <property type="match status" value="1"/>
</dbReference>
<dbReference type="PROSITE" id="PS50088">
    <property type="entry name" value="ANK_REPEAT"/>
    <property type="match status" value="13"/>
</dbReference>
<feature type="domain" description="PARP catalytic" evidence="28">
    <location>
        <begin position="973"/>
        <end position="1178"/>
    </location>
</feature>
<evidence type="ECO:0000313" key="30">
    <source>
        <dbReference type="Proteomes" id="UP000694427"/>
    </source>
</evidence>
<dbReference type="Gene3D" id="1.25.40.20">
    <property type="entry name" value="Ankyrin repeat-containing domain"/>
    <property type="match status" value="5"/>
</dbReference>
<dbReference type="CDD" id="cd09524">
    <property type="entry name" value="SAM_tankyrase1_2"/>
    <property type="match status" value="1"/>
</dbReference>
<keyword evidence="11" id="KW-0479">Metal-binding</keyword>
<feature type="repeat" description="ANK" evidence="24">
    <location>
        <begin position="514"/>
        <end position="546"/>
    </location>
</feature>
<evidence type="ECO:0000256" key="26">
    <source>
        <dbReference type="SAM" id="MobiDB-lite"/>
    </source>
</evidence>
<keyword evidence="5" id="KW-0158">Chromosome</keyword>
<evidence type="ECO:0000256" key="24">
    <source>
        <dbReference type="PROSITE-ProRule" id="PRU00023"/>
    </source>
</evidence>